<evidence type="ECO:0000313" key="4">
    <source>
        <dbReference type="Proteomes" id="UP000523447"/>
    </source>
</evidence>
<dbReference type="RefSeq" id="WP_083893259.1">
    <property type="nucleotide sequence ID" value="NZ_CAWPHS010000049.1"/>
</dbReference>
<keyword evidence="2" id="KW-0732">Signal</keyword>
<dbReference type="Pfam" id="PF12079">
    <property type="entry name" value="DUF3558"/>
    <property type="match status" value="1"/>
</dbReference>
<evidence type="ECO:0000256" key="1">
    <source>
        <dbReference type="SAM" id="MobiDB-lite"/>
    </source>
</evidence>
<dbReference type="AlphaFoldDB" id="A0A7X6M3D0"/>
<dbReference type="Proteomes" id="UP000523447">
    <property type="component" value="Unassembled WGS sequence"/>
</dbReference>
<reference evidence="3 4" key="1">
    <citation type="submission" date="2020-04" db="EMBL/GenBank/DDBJ databases">
        <title>MicrobeNet Type strains.</title>
        <authorList>
            <person name="Nicholson A.C."/>
        </authorList>
    </citation>
    <scope>NUCLEOTIDE SEQUENCE [LARGE SCALE GENOMIC DNA]</scope>
    <source>
        <strain evidence="3 4">DSM 44445</strain>
    </source>
</reference>
<keyword evidence="4" id="KW-1185">Reference proteome</keyword>
<evidence type="ECO:0000256" key="2">
    <source>
        <dbReference type="SAM" id="SignalP"/>
    </source>
</evidence>
<feature type="chain" id="PRO_5039675080" evidence="2">
    <location>
        <begin position="28"/>
        <end position="205"/>
    </location>
</feature>
<proteinExistence type="predicted"/>
<comment type="caution">
    <text evidence="3">The sequence shown here is derived from an EMBL/GenBank/DDBJ whole genome shotgun (WGS) entry which is preliminary data.</text>
</comment>
<organism evidence="3 4">
    <name type="scientific">Nocardia veterana</name>
    <dbReference type="NCBI Taxonomy" id="132249"/>
    <lineage>
        <taxon>Bacteria</taxon>
        <taxon>Bacillati</taxon>
        <taxon>Actinomycetota</taxon>
        <taxon>Actinomycetes</taxon>
        <taxon>Mycobacteriales</taxon>
        <taxon>Nocardiaceae</taxon>
        <taxon>Nocardia</taxon>
    </lineage>
</organism>
<dbReference type="PROSITE" id="PS51257">
    <property type="entry name" value="PROKAR_LIPOPROTEIN"/>
    <property type="match status" value="1"/>
</dbReference>
<feature type="region of interest" description="Disordered" evidence="1">
    <location>
        <begin position="30"/>
        <end position="67"/>
    </location>
</feature>
<protein>
    <submittedName>
        <fullName evidence="3">DUF3558 domain-containing protein</fullName>
    </submittedName>
</protein>
<accession>A0A7X6M3D0</accession>
<dbReference type="InterPro" id="IPR024520">
    <property type="entry name" value="DUF3558"/>
</dbReference>
<name>A0A7X6M3D0_9NOCA</name>
<feature type="signal peptide" evidence="2">
    <location>
        <begin position="1"/>
        <end position="27"/>
    </location>
</feature>
<evidence type="ECO:0000313" key="3">
    <source>
        <dbReference type="EMBL" id="NKY89623.1"/>
    </source>
</evidence>
<gene>
    <name evidence="3" type="ORF">HGA07_29020</name>
</gene>
<dbReference type="EMBL" id="JAAXPE010000053">
    <property type="protein sequence ID" value="NKY89623.1"/>
    <property type="molecule type" value="Genomic_DNA"/>
</dbReference>
<sequence>MTKMRKTLAAMTLCVPVVFSISGCTHATDGQATSNPTSAAKAPSSRPTLTASALQPPPQHNQYTTQGRSEVVFDPCTWIGDDTVRKSGFDPSTRKRRGDMVAEYSFLSCEFSSDTEVLTVSSGNVSWDDDLKKVGSYSNPTKVNDRPALVVHNPKLPDECQVDVKTKVGFVQITLSPGTWSSDPVDCNRAMTIASNIEKEIGKDN</sequence>